<dbReference type="EMBL" id="FN658324">
    <property type="protein sequence ID" value="CBY43507.1"/>
    <property type="molecule type" value="Genomic_DNA"/>
</dbReference>
<feature type="region of interest" description="Disordered" evidence="1">
    <location>
        <begin position="1"/>
        <end position="23"/>
    </location>
</feature>
<protein>
    <submittedName>
        <fullName evidence="2">Uncharacterized protein</fullName>
    </submittedName>
</protein>
<evidence type="ECO:0000256" key="1">
    <source>
        <dbReference type="SAM" id="MobiDB-lite"/>
    </source>
</evidence>
<accession>E4Z729</accession>
<sequence length="78" mass="9686">MITENTEKRLRYQNETEEERHQRKRIERLEKARVARQELKERRERNLTERLAGLHKYDITKYATEQYYIPTRIRAIAP</sequence>
<dbReference type="Proteomes" id="UP000011014">
    <property type="component" value="Unassembled WGS sequence"/>
</dbReference>
<reference evidence="2" key="1">
    <citation type="journal article" date="2010" name="Science">
        <title>Plasticity of animal genome architecture unmasked by rapid evolution of a pelagic tunicate.</title>
        <authorList>
            <person name="Denoeud F."/>
            <person name="Henriet S."/>
            <person name="Mungpakdee S."/>
            <person name="Aury J.M."/>
            <person name="Da Silva C."/>
            <person name="Brinkmann H."/>
            <person name="Mikhaleva J."/>
            <person name="Olsen L.C."/>
            <person name="Jubin C."/>
            <person name="Canestro C."/>
            <person name="Bouquet J.M."/>
            <person name="Danks G."/>
            <person name="Poulain J."/>
            <person name="Campsteijn C."/>
            <person name="Adamski M."/>
            <person name="Cross I."/>
            <person name="Yadetie F."/>
            <person name="Muffato M."/>
            <person name="Louis A."/>
            <person name="Butcher S."/>
            <person name="Tsagkogeorga G."/>
            <person name="Konrad A."/>
            <person name="Singh S."/>
            <person name="Jensen M.F."/>
            <person name="Cong E.H."/>
            <person name="Eikeseth-Otteraa H."/>
            <person name="Noel B."/>
            <person name="Anthouard V."/>
            <person name="Porcel B.M."/>
            <person name="Kachouri-Lafond R."/>
            <person name="Nishino A."/>
            <person name="Ugolini M."/>
            <person name="Chourrout P."/>
            <person name="Nishida H."/>
            <person name="Aasland R."/>
            <person name="Huzurbazar S."/>
            <person name="Westhof E."/>
            <person name="Delsuc F."/>
            <person name="Lehrach H."/>
            <person name="Reinhardt R."/>
            <person name="Weissenbach J."/>
            <person name="Roy S.W."/>
            <person name="Artiguenave F."/>
            <person name="Postlethwait J.H."/>
            <person name="Manak J.R."/>
            <person name="Thompson E.M."/>
            <person name="Jaillon O."/>
            <person name="Du Pasquier L."/>
            <person name="Boudinot P."/>
            <person name="Liberles D.A."/>
            <person name="Volff J.N."/>
            <person name="Philippe H."/>
            <person name="Lenhard B."/>
            <person name="Roest Crollius H."/>
            <person name="Wincker P."/>
            <person name="Chourrout D."/>
        </authorList>
    </citation>
    <scope>NUCLEOTIDE SEQUENCE [LARGE SCALE GENOMIC DNA]</scope>
</reference>
<gene>
    <name evidence="2" type="ORF">GSOID_T00028112001</name>
</gene>
<dbReference type="AlphaFoldDB" id="E4Z729"/>
<proteinExistence type="predicted"/>
<evidence type="ECO:0000313" key="2">
    <source>
        <dbReference type="EMBL" id="CBY43507.1"/>
    </source>
</evidence>
<name>E4Z729_OIKDI</name>
<organism evidence="2">
    <name type="scientific">Oikopleura dioica</name>
    <name type="common">Tunicate</name>
    <dbReference type="NCBI Taxonomy" id="34765"/>
    <lineage>
        <taxon>Eukaryota</taxon>
        <taxon>Metazoa</taxon>
        <taxon>Chordata</taxon>
        <taxon>Tunicata</taxon>
        <taxon>Appendicularia</taxon>
        <taxon>Copelata</taxon>
        <taxon>Oikopleuridae</taxon>
        <taxon>Oikopleura</taxon>
    </lineage>
</organism>
<feature type="non-terminal residue" evidence="2">
    <location>
        <position position="78"/>
    </location>
</feature>